<comment type="caution">
    <text evidence="1">The sequence shown here is derived from an EMBL/GenBank/DDBJ whole genome shotgun (WGS) entry which is preliminary data.</text>
</comment>
<organism evidence="1 2">
    <name type="scientific">Coemansia helicoidea</name>
    <dbReference type="NCBI Taxonomy" id="1286919"/>
    <lineage>
        <taxon>Eukaryota</taxon>
        <taxon>Fungi</taxon>
        <taxon>Fungi incertae sedis</taxon>
        <taxon>Zoopagomycota</taxon>
        <taxon>Kickxellomycotina</taxon>
        <taxon>Kickxellomycetes</taxon>
        <taxon>Kickxellales</taxon>
        <taxon>Kickxellaceae</taxon>
        <taxon>Coemansia</taxon>
    </lineage>
</organism>
<sequence>MGAKGGSTGAKGGGAAAKDAVQRATHVISPDTHFGEYAACEAAGVSVVTGRWAERSAAIGWRYVERFFSAAAEDIFSGMVVLPTHMPVGDKETLLAAVMALGGQWRERMRPDVTHLVLVRDEGPKCEYAKAHPELGITPILPHWFKDTLNLQCRVPQGPYTFPDPPLLRGLIARAEGAAAAAADGEQDPLAVPSADTHNGSAYELPKPATPFLAGYVVAVDTRLRYSLSTGAVARLTRRLAEAGATVVEPASAPVETPGAARRELPASLVADWERVDILLCQHREGYDYSKASRLGKMVGTLVWLYQAFLNARLTAPTRRLLHYPAPTTAVPRMDRLKITVSHYTGGSRKYLQCLIVAMGAEYTPRMTRSTTHLVTACPEGRKYTTAMSWNIDVVNHFWVEQCFQRWKLLSVSHPTFTYFPQLPILNSMVGDTEVNVGGLAKWVDAPQGTSIAECSDMDVLNDSDLDEGLAAAAQGGESGDDLKSVPDSGDEKQPDQAAAEAAAPAVLGQVRHTSRAAAMAASKTLNQMMKAANIFETEMRKERLNKYKRGASGKRTLVLGEGEGEGEGMDEDRGGGDGDDEAGAAVARDARSYGGDKSGPAARGGAWAGVKRYRAGGPAAQPRVRIMFTQVRPGDEDRERITDLGGEIVDDAMHATHLVCKSVKRTTKMMMALACGHVTIVGQNWLEDSLDRGEWISVNILAGGPEAAQYSIVDHEAEERWRFRLDESLRRAHRRRLLEGVTVYVTPRVEPPFDKLKPLVEIAGGVAVESLPAPELQRLLKATNRAMRSSGSQNATRPLPLLVVTCKEDQSLWPRFCPPDGRRIPIYCVEVILTGLLRQQILHSSDEFDAALS</sequence>
<reference evidence="1" key="1">
    <citation type="submission" date="2022-07" db="EMBL/GenBank/DDBJ databases">
        <title>Phylogenomic reconstructions and comparative analyses of Kickxellomycotina fungi.</title>
        <authorList>
            <person name="Reynolds N.K."/>
            <person name="Stajich J.E."/>
            <person name="Barry K."/>
            <person name="Grigoriev I.V."/>
            <person name="Crous P."/>
            <person name="Smith M.E."/>
        </authorList>
    </citation>
    <scope>NUCLEOTIDE SEQUENCE</scope>
    <source>
        <strain evidence="1">BCRC 34780</strain>
    </source>
</reference>
<evidence type="ECO:0000313" key="1">
    <source>
        <dbReference type="EMBL" id="KAJ2804019.1"/>
    </source>
</evidence>
<accession>A0ACC1LAJ2</accession>
<dbReference type="Proteomes" id="UP001140087">
    <property type="component" value="Unassembled WGS sequence"/>
</dbReference>
<keyword evidence="2" id="KW-1185">Reference proteome</keyword>
<proteinExistence type="predicted"/>
<evidence type="ECO:0000313" key="2">
    <source>
        <dbReference type="Proteomes" id="UP001140087"/>
    </source>
</evidence>
<gene>
    <name evidence="1" type="primary">ESC4</name>
    <name evidence="1" type="ORF">H4R21_001806</name>
</gene>
<name>A0ACC1LAJ2_9FUNG</name>
<protein>
    <submittedName>
        <fullName evidence="1">Regulator of Ty1 Transposition</fullName>
    </submittedName>
</protein>
<dbReference type="EMBL" id="JANBUN010000407">
    <property type="protein sequence ID" value="KAJ2804019.1"/>
    <property type="molecule type" value="Genomic_DNA"/>
</dbReference>